<keyword evidence="6" id="KW-1185">Reference proteome</keyword>
<reference evidence="5 6" key="1">
    <citation type="submission" date="2014-11" db="EMBL/GenBank/DDBJ databases">
        <title>Genetic blueprint of the zoonotic pathogen Toxocara canis.</title>
        <authorList>
            <person name="Zhu X.-Q."/>
            <person name="Korhonen P.K."/>
            <person name="Cai H."/>
            <person name="Young N.D."/>
            <person name="Nejsum P."/>
            <person name="von Samson-Himmelstjerna G."/>
            <person name="Boag P.R."/>
            <person name="Tan P."/>
            <person name="Li Q."/>
            <person name="Min J."/>
            <person name="Yang Y."/>
            <person name="Wang X."/>
            <person name="Fang X."/>
            <person name="Hall R.S."/>
            <person name="Hofmann A."/>
            <person name="Sternberg P.W."/>
            <person name="Jex A.R."/>
            <person name="Gasser R.B."/>
        </authorList>
    </citation>
    <scope>NUCLEOTIDE SEQUENCE [LARGE SCALE GENOMIC DNA]</scope>
    <source>
        <strain evidence="5">PN_DK_2014</strain>
    </source>
</reference>
<dbReference type="GO" id="GO:0006355">
    <property type="term" value="P:regulation of DNA-templated transcription"/>
    <property type="evidence" value="ECO:0007669"/>
    <property type="project" value="TreeGrafter"/>
</dbReference>
<keyword evidence="1" id="KW-0805">Transcription regulation</keyword>
<dbReference type="PANTHER" id="PTHR16088">
    <property type="entry name" value="YY1 ASSOCIATED PROTEIN-RELATED"/>
    <property type="match status" value="1"/>
</dbReference>
<evidence type="ECO:0000256" key="3">
    <source>
        <dbReference type="ARBA" id="ARBA00023242"/>
    </source>
</evidence>
<protein>
    <submittedName>
        <fullName evidence="5">GON-4-like protein</fullName>
    </submittedName>
</protein>
<dbReference type="GO" id="GO:0003712">
    <property type="term" value="F:transcription coregulator activity"/>
    <property type="evidence" value="ECO:0007669"/>
    <property type="project" value="TreeGrafter"/>
</dbReference>
<evidence type="ECO:0000256" key="2">
    <source>
        <dbReference type="ARBA" id="ARBA00023163"/>
    </source>
</evidence>
<dbReference type="OrthoDB" id="6257037at2759"/>
<proteinExistence type="predicted"/>
<feature type="compositionally biased region" description="Low complexity" evidence="4">
    <location>
        <begin position="15"/>
        <end position="30"/>
    </location>
</feature>
<dbReference type="GO" id="GO:0005634">
    <property type="term" value="C:nucleus"/>
    <property type="evidence" value="ECO:0007669"/>
    <property type="project" value="TreeGrafter"/>
</dbReference>
<feature type="compositionally biased region" description="Polar residues" evidence="4">
    <location>
        <begin position="32"/>
        <end position="45"/>
    </location>
</feature>
<feature type="compositionally biased region" description="Acidic residues" evidence="4">
    <location>
        <begin position="157"/>
        <end position="189"/>
    </location>
</feature>
<comment type="caution">
    <text evidence="5">The sequence shown here is derived from an EMBL/GenBank/DDBJ whole genome shotgun (WGS) entry which is preliminary data.</text>
</comment>
<name>A0A0B2UZI8_TOXCA</name>
<organism evidence="5 6">
    <name type="scientific">Toxocara canis</name>
    <name type="common">Canine roundworm</name>
    <dbReference type="NCBI Taxonomy" id="6265"/>
    <lineage>
        <taxon>Eukaryota</taxon>
        <taxon>Metazoa</taxon>
        <taxon>Ecdysozoa</taxon>
        <taxon>Nematoda</taxon>
        <taxon>Chromadorea</taxon>
        <taxon>Rhabditida</taxon>
        <taxon>Spirurina</taxon>
        <taxon>Ascaridomorpha</taxon>
        <taxon>Ascaridoidea</taxon>
        <taxon>Toxocaridae</taxon>
        <taxon>Toxocara</taxon>
    </lineage>
</organism>
<dbReference type="STRING" id="6265.A0A0B2UZI8"/>
<feature type="region of interest" description="Disordered" evidence="4">
    <location>
        <begin position="784"/>
        <end position="812"/>
    </location>
</feature>
<evidence type="ECO:0000313" key="6">
    <source>
        <dbReference type="Proteomes" id="UP000031036"/>
    </source>
</evidence>
<gene>
    <name evidence="5" type="primary">GON4L</name>
    <name evidence="5" type="ORF">Tcan_09650</name>
</gene>
<evidence type="ECO:0000313" key="5">
    <source>
        <dbReference type="EMBL" id="KHN74507.1"/>
    </source>
</evidence>
<dbReference type="EMBL" id="JPKZ01002904">
    <property type="protein sequence ID" value="KHN74507.1"/>
    <property type="molecule type" value="Genomic_DNA"/>
</dbReference>
<dbReference type="Proteomes" id="UP000031036">
    <property type="component" value="Unassembled WGS sequence"/>
</dbReference>
<feature type="region of interest" description="Disordered" evidence="4">
    <location>
        <begin position="1"/>
        <end position="53"/>
    </location>
</feature>
<keyword evidence="3" id="KW-0539">Nucleus</keyword>
<evidence type="ECO:0000256" key="4">
    <source>
        <dbReference type="SAM" id="MobiDB-lite"/>
    </source>
</evidence>
<feature type="region of interest" description="Disordered" evidence="4">
    <location>
        <begin position="152"/>
        <end position="225"/>
    </location>
</feature>
<keyword evidence="2" id="KW-0804">Transcription</keyword>
<sequence>MDQPIEKSGDSAAADGPSTSFDGTSTSFDGPSTISQSTGKCISKTTEQDGGEREEIVKLWRQMDEKLEHKAKSHNLSAVNVKTILHHLIKNPGVISLIMGIDDNASLPDLKLTRSKVKQLCKKSDEAESNGAFRETEVVVVPRAERTFLNVDYGHNEDDDEDYNPDLDEADAGSEAEGEVEIDDNETNLDDSSSSLQVVEERETDQPALHTRSRYPNTDTTADDEPLCGDDVLLFSTVDDPDYVDFISTLNDPSRYEADEAEDPEYNFMRDLEYEEIPERDELRMDRGTEIPMREVENLLQDLIDSGLTNTQSEAEQTINAEVSKHTREESAHKHIKRPSSASRRFCEQQFTDHVTVLMGANVDDLAKLSPESACLDGISIEKPPKFTAFEIEQLRIQLTKHVQLLTQFMVGCHFEPTLFDVRNEYQKMINELYEHSSNNASTSIFNIRNLEASIVTCHDAINCERVEFPELDEHHSRYKRLNLPLPQTMLVLARSRALLYPELMPAVRLRKFPSFYQYFTVPEESLLAMGQYMFSHIAHSTAAKRDGRNALIVRYFLPNKEVSQIRLHMKNFRLSPEPIYTVIARAEQGMVTMIFPPEKSDSAQSGPPYLWRESIQPHWLQMLDKRVFHEPESTAFDEVIRQDTASPDGLIIRQLPESGLTTPCHSSPTAVSETCEEGEDEAGMMEMSVIGRDHSERQQRTVSNTLAEEEKNRNERVKWSRGTEVDGNMMENMKGDEVLGRKGILELKAEHIRRKSELRKRKELSESPVKGCERKKHKELIRASEDGEDCSCAEQVGSESDGQVQKEANGSELQTVKDDQRGNISKPFELVNESSVNKKATERTELMHGKEAVQTNNGEVQNNRSDHIVCSSNESEIPAAQPANSASGMPAAFQVVQAAVPLSATSESLTSAFRAVDGSCSSVPPSCQVIFVPVMPNVSWIVLTQPSVEGQQILLGPSATQTVQTAGPVGENSINSDGTSAVGNAKGSVMSTLNAPDAVEVERSCEPRTEAANVVDVSDRSLDDRIVAAKGNTEETLVTSNTVQRNCIVEQGCTVSAVDDSVIVQAADVAESVDSNVEKNSLKSGTAASTGSLLECHPYSNTGAFQTEHDHKLLTEGSNICQTSPHSSQATLRTSEHIESAAKASTVVEDMPDVDAGIATEGDQCFTSDAIPQPITVQHLPFNSVTVSPVESAENSSFTFCAVSPAEKGQHSSCSFGAVSPAESSLVSPKSPMNNLLTLERDRGLSSPEDSNSGLTVLFTERSRTALNIHEGTPPPPTPSWQHSSGMAFIDDSASKTRFTG</sequence>
<feature type="compositionally biased region" description="Polar residues" evidence="4">
    <location>
        <begin position="798"/>
        <end position="812"/>
    </location>
</feature>
<accession>A0A0B2UZI8</accession>
<dbReference type="InterPro" id="IPR052435">
    <property type="entry name" value="YY1-Transcr_Regul"/>
</dbReference>
<evidence type="ECO:0000256" key="1">
    <source>
        <dbReference type="ARBA" id="ARBA00023015"/>
    </source>
</evidence>
<dbReference type="PANTHER" id="PTHR16088:SF3">
    <property type="entry name" value="GON-4-LIKE PROTEIN"/>
    <property type="match status" value="1"/>
</dbReference>